<dbReference type="SMART" id="SM00119">
    <property type="entry name" value="HECTc"/>
    <property type="match status" value="1"/>
</dbReference>
<evidence type="ECO:0000313" key="10">
    <source>
        <dbReference type="RefSeq" id="XP_013380098.1"/>
    </source>
</evidence>
<sequence>MATAGVLDAEIRDAEGFAVPFGKPPAARRGSLPNVARKRKEKISRAHLKLPLSNSMTNLTPTKKKEGAVLETLKTRAVSASNLAALSDSNLSIKEALPPRSYDKPNTEGNVAKIIFEESVKTYFYQMTEGCGNDNCKNKFCKSSKDGKKFDPATALVYSVELASTNRPFMCAKDRFKGRIIPDSILKGDDTQEQKPFMQVLLSTTPFDSLFKTPKQLESGKPTVQSYDLPKFDASTLYQTSSNVRYQDLLPRDMIKQRAKDSVLLNSYSLTNLSNAGKTIVSKTGKLIKQSISSSFGNVFRGEKEDLSNQTSLDSLGSGDFGLPGSPCSNLGSLSPKNSSPMQVFGSNEDLAHAHAQLDEFERQLSLEMTVGDSNEFSLTHLTLPMLEAAAQKYEETSDSSFLLNTVRTVCTSPASVNKSFLINDQKEASPTNLNLKAVREAFTLLMTLAPFDQFHSVLSNSIDILLTTLVQQGMGYIGINPILILLECPLFRKRRNHELRQKLCKVIANLGEMGRVSLVRALSTYDSEIFERRIMGIYKDHFMLSLKPNQRTNADLIDIAQTLAVFFEANLFAAETCGKPLIPSKLFYVTELSRKLDYRAEYELWYSRGEGSDQTPTKLCLLDFPFIMDPSSKVHVLHLDAVVQMRKEYQEAILHQARVNQVLKYLREVNRKPNLTDSVKSAMCPYLVLNVRRENLLEDAINEIKLKAVDLKKPLKIKYVGGGEQGLDMGGLQKEFFHLICQKVFDPAYGMFAYSEETRSLWFKSSETDNEDEFEMVGIVLGLALYNGVILDVRFPNALYKKLQALPLSLADLMDADPALGHGLMELLNYEGDDIEDVFCQSFQVSVQSYDLTTEVDLVPNGADIPVTQKNKHHFVRRYVDYLLTESIAKQFEAFSRGFHSVCRKESLALFSPDEIELLVCGSTELDFEALEKSAAYDDGYYVSHRTVRAFWEVVHQMTQDQKRQLLHFITGSDRVPLKGLSHLPIVIQRNGGDCDRLPTAMTCFNRLLLPSYATKEKLQSKLMVAIEHGKGFGLT</sequence>
<dbReference type="PANTHER" id="PTHR45700">
    <property type="entry name" value="UBIQUITIN-PROTEIN LIGASE E3C"/>
    <property type="match status" value="1"/>
</dbReference>
<dbReference type="CDD" id="cd00078">
    <property type="entry name" value="HECTc"/>
    <property type="match status" value="1"/>
</dbReference>
<dbReference type="GO" id="GO:0005737">
    <property type="term" value="C:cytoplasm"/>
    <property type="evidence" value="ECO:0007669"/>
    <property type="project" value="UniProtKB-SubCell"/>
</dbReference>
<keyword evidence="5" id="KW-0808">Transferase</keyword>
<dbReference type="OrthoDB" id="5981550at2759"/>
<dbReference type="Pfam" id="PF16558">
    <property type="entry name" value="AZUL"/>
    <property type="match status" value="1"/>
</dbReference>
<gene>
    <name evidence="10" type="primary">LOC106151400</name>
</gene>
<evidence type="ECO:0000256" key="3">
    <source>
        <dbReference type="ARBA" id="ARBA00012485"/>
    </source>
</evidence>
<protein>
    <recommendedName>
        <fullName evidence="3">HECT-type E3 ubiquitin transferase</fullName>
        <ecNumber evidence="3">2.3.2.26</ecNumber>
    </recommendedName>
</protein>
<dbReference type="Proteomes" id="UP000085678">
    <property type="component" value="Unplaced"/>
</dbReference>
<dbReference type="Gene3D" id="3.90.1750.10">
    <property type="entry name" value="Hect, E3 ligase catalytic domains"/>
    <property type="match status" value="1"/>
</dbReference>
<dbReference type="InParanoid" id="A0A1S3H258"/>
<dbReference type="InterPro" id="IPR035983">
    <property type="entry name" value="Hect_E3_ubiquitin_ligase"/>
</dbReference>
<organism evidence="9 10">
    <name type="scientific">Lingula anatina</name>
    <name type="common">Brachiopod</name>
    <name type="synonym">Lingula unguis</name>
    <dbReference type="NCBI Taxonomy" id="7574"/>
    <lineage>
        <taxon>Eukaryota</taxon>
        <taxon>Metazoa</taxon>
        <taxon>Spiralia</taxon>
        <taxon>Lophotrochozoa</taxon>
        <taxon>Brachiopoda</taxon>
        <taxon>Linguliformea</taxon>
        <taxon>Lingulata</taxon>
        <taxon>Lingulida</taxon>
        <taxon>Linguloidea</taxon>
        <taxon>Lingulidae</taxon>
        <taxon>Lingula</taxon>
    </lineage>
</organism>
<dbReference type="AlphaFoldDB" id="A0A1S3H258"/>
<dbReference type="FunFam" id="3.30.2410.10:FF:000003">
    <property type="entry name" value="probable E3 ubiquitin-protein ligase HERC4 isoform X1"/>
    <property type="match status" value="1"/>
</dbReference>
<comment type="catalytic activity">
    <reaction evidence="1">
        <text>S-ubiquitinyl-[E2 ubiquitin-conjugating enzyme]-L-cysteine + [acceptor protein]-L-lysine = [E2 ubiquitin-conjugating enzyme]-L-cysteine + N(6)-ubiquitinyl-[acceptor protein]-L-lysine.</text>
        <dbReference type="EC" id="2.3.2.26"/>
    </reaction>
</comment>
<name>A0A1S3H258_LINAN</name>
<dbReference type="InterPro" id="IPR042556">
    <property type="entry name" value="AZUL_sf"/>
</dbReference>
<dbReference type="GO" id="GO:0000209">
    <property type="term" value="P:protein polyubiquitination"/>
    <property type="evidence" value="ECO:0007669"/>
    <property type="project" value="InterPro"/>
</dbReference>
<dbReference type="STRING" id="7574.A0A1S3H258"/>
<feature type="domain" description="HECT" evidence="8">
    <location>
        <begin position="708"/>
        <end position="1037"/>
    </location>
</feature>
<dbReference type="Gene3D" id="3.30.2160.10">
    <property type="entry name" value="Hect, E3 ligase catalytic domain"/>
    <property type="match status" value="1"/>
</dbReference>
<feature type="active site" description="Glycyl thioester intermediate" evidence="7">
    <location>
        <position position="1005"/>
    </location>
</feature>
<evidence type="ECO:0000313" key="9">
    <source>
        <dbReference type="Proteomes" id="UP000085678"/>
    </source>
</evidence>
<dbReference type="SUPFAM" id="SSF56204">
    <property type="entry name" value="Hect, E3 ligase catalytic domain"/>
    <property type="match status" value="1"/>
</dbReference>
<evidence type="ECO:0000256" key="1">
    <source>
        <dbReference type="ARBA" id="ARBA00000885"/>
    </source>
</evidence>
<dbReference type="GO" id="GO:0061630">
    <property type="term" value="F:ubiquitin protein ligase activity"/>
    <property type="evidence" value="ECO:0007669"/>
    <property type="project" value="UniProtKB-EC"/>
</dbReference>
<dbReference type="InterPro" id="IPR044611">
    <property type="entry name" value="E3A/B/C-like"/>
</dbReference>
<evidence type="ECO:0000259" key="8">
    <source>
        <dbReference type="PROSITE" id="PS50237"/>
    </source>
</evidence>
<keyword evidence="4" id="KW-0963">Cytoplasm</keyword>
<dbReference type="EC" id="2.3.2.26" evidence="3"/>
<dbReference type="GeneID" id="106151400"/>
<evidence type="ECO:0000256" key="7">
    <source>
        <dbReference type="PROSITE-ProRule" id="PRU00104"/>
    </source>
</evidence>
<keyword evidence="9" id="KW-1185">Reference proteome</keyword>
<comment type="subcellular location">
    <subcellularLocation>
        <location evidence="2">Cytoplasm</location>
    </subcellularLocation>
</comment>
<evidence type="ECO:0000256" key="6">
    <source>
        <dbReference type="ARBA" id="ARBA00022786"/>
    </source>
</evidence>
<evidence type="ECO:0000256" key="5">
    <source>
        <dbReference type="ARBA" id="ARBA00022679"/>
    </source>
</evidence>
<dbReference type="Gene3D" id="3.30.2410.10">
    <property type="entry name" value="Hect, E3 ligase catalytic domain"/>
    <property type="match status" value="1"/>
</dbReference>
<evidence type="ECO:0000256" key="4">
    <source>
        <dbReference type="ARBA" id="ARBA00022490"/>
    </source>
</evidence>
<dbReference type="Gene3D" id="6.10.130.10">
    <property type="entry name" value="Ubiquitin-protein ligase E3A, N-terminal zinc-binding domain (AZUL)"/>
    <property type="match status" value="1"/>
</dbReference>
<dbReference type="InterPro" id="IPR000569">
    <property type="entry name" value="HECT_dom"/>
</dbReference>
<dbReference type="PROSITE" id="PS50237">
    <property type="entry name" value="HECT"/>
    <property type="match status" value="1"/>
</dbReference>
<dbReference type="FunFam" id="3.30.2160.10:FF:000004">
    <property type="entry name" value="probable E3 ubiquitin-protein ligase HERC4 isoform X1"/>
    <property type="match status" value="1"/>
</dbReference>
<keyword evidence="6 7" id="KW-0833">Ubl conjugation pathway</keyword>
<dbReference type="OMA" id="VKSAMCP"/>
<dbReference type="RefSeq" id="XP_013380098.1">
    <property type="nucleotide sequence ID" value="XM_013524644.1"/>
</dbReference>
<proteinExistence type="predicted"/>
<dbReference type="KEGG" id="lak:106151400"/>
<evidence type="ECO:0000256" key="2">
    <source>
        <dbReference type="ARBA" id="ARBA00004496"/>
    </source>
</evidence>
<dbReference type="PANTHER" id="PTHR45700:SF8">
    <property type="entry name" value="HECT-TYPE E3 UBIQUITIN TRANSFERASE"/>
    <property type="match status" value="1"/>
</dbReference>
<dbReference type="Pfam" id="PF00632">
    <property type="entry name" value="HECT"/>
    <property type="match status" value="1"/>
</dbReference>
<reference evidence="10" key="1">
    <citation type="submission" date="2025-08" db="UniProtKB">
        <authorList>
            <consortium name="RefSeq"/>
        </authorList>
    </citation>
    <scope>IDENTIFICATION</scope>
    <source>
        <tissue evidence="10">Gonads</tissue>
    </source>
</reference>
<dbReference type="InterPro" id="IPR032353">
    <property type="entry name" value="AZUL"/>
</dbReference>
<accession>A0A1S3H258</accession>